<keyword evidence="7" id="KW-1185">Reference proteome</keyword>
<evidence type="ECO:0000313" key="6">
    <source>
        <dbReference type="EMBL" id="MBB3153211.1"/>
    </source>
</evidence>
<dbReference type="InterPro" id="IPR001258">
    <property type="entry name" value="NHL_repeat"/>
</dbReference>
<feature type="domain" description="Copper amine oxidase-like N-terminal" evidence="4">
    <location>
        <begin position="388"/>
        <end position="452"/>
    </location>
</feature>
<dbReference type="Gene3D" id="2.120.10.30">
    <property type="entry name" value="TolB, C-terminal domain"/>
    <property type="match status" value="3"/>
</dbReference>
<dbReference type="PROSITE" id="PS51125">
    <property type="entry name" value="NHL"/>
    <property type="match status" value="1"/>
</dbReference>
<dbReference type="InterPro" id="IPR011042">
    <property type="entry name" value="6-blade_b-propeller_TolB-like"/>
</dbReference>
<protein>
    <submittedName>
        <fullName evidence="6">Sugar lactone lactonase YvrE</fullName>
    </submittedName>
</protein>
<dbReference type="Pfam" id="PF07833">
    <property type="entry name" value="Cu_amine_oxidN1"/>
    <property type="match status" value="1"/>
</dbReference>
<evidence type="ECO:0000256" key="2">
    <source>
        <dbReference type="PROSITE-ProRule" id="PRU00504"/>
    </source>
</evidence>
<evidence type="ECO:0000259" key="4">
    <source>
        <dbReference type="Pfam" id="PF07833"/>
    </source>
</evidence>
<evidence type="ECO:0000313" key="7">
    <source>
        <dbReference type="Proteomes" id="UP000518605"/>
    </source>
</evidence>
<dbReference type="AlphaFoldDB" id="A0A7W5C8R6"/>
<dbReference type="InterPro" id="IPR012854">
    <property type="entry name" value="Cu_amine_oxidase-like_N"/>
</dbReference>
<accession>A0A7W5C8R6</accession>
<keyword evidence="1" id="KW-0677">Repeat</keyword>
<proteinExistence type="predicted"/>
<dbReference type="Proteomes" id="UP000518605">
    <property type="component" value="Unassembled WGS sequence"/>
</dbReference>
<evidence type="ECO:0000256" key="3">
    <source>
        <dbReference type="SAM" id="SignalP"/>
    </source>
</evidence>
<evidence type="ECO:0000256" key="1">
    <source>
        <dbReference type="ARBA" id="ARBA00022737"/>
    </source>
</evidence>
<dbReference type="Pfam" id="PF25021">
    <property type="entry name" value="TEN_NHL"/>
    <property type="match status" value="1"/>
</dbReference>
<gene>
    <name evidence="6" type="ORF">FHS16_003273</name>
</gene>
<sequence>MKTKFRILAAGTALATALVLLNGSAYAATAAEPALITEQTSAAMIVQAIGKISQPWGLAEAEGGGLIVVSAGSNQISKWQDNKLTAVTTQTASGYLDGTTVNAAFNHPSYSAVNSKGLIYVSDTDNHVVRRVAKERVYTAAGDGKPGYKDGKFGDAQFNAPAGLAIDTKDNVYVADTLNNVIRMISPEGVTTTFAGAAGEAGGYKDGGAAEAKFNEPMGLAFDEKGGLYVADSGNHLIRYIRDGKVTTVAGKPTTVDATTGYMAGGYVNGTSADARFDRPRGLAYADGVLYVADSLNNRIRAVRAGKVISIAGQSAPGNVVGSADAAQFNQPSSLLYSAGKLYIADTLNDSVKRLEVDAKTLKPILTKQELVEGTELLPAGKDVQVWLEGKRVEFANAQKPFKKGDKTYLPVRAVFASWGAEVKWNAAAQEVQLAKQSWKLTLKVNAKRTVILEKGALYVEADYLADAATFLLAHDSEFNAIIMASGQ</sequence>
<dbReference type="PANTHER" id="PTHR13833">
    <property type="match status" value="1"/>
</dbReference>
<dbReference type="EMBL" id="JACHXW010000009">
    <property type="protein sequence ID" value="MBB3153211.1"/>
    <property type="molecule type" value="Genomic_DNA"/>
</dbReference>
<feature type="repeat" description="NHL" evidence="2">
    <location>
        <begin position="153"/>
        <end position="188"/>
    </location>
</feature>
<dbReference type="Gene3D" id="3.30.457.10">
    <property type="entry name" value="Copper amine oxidase-like, N-terminal domain"/>
    <property type="match status" value="1"/>
</dbReference>
<feature type="signal peptide" evidence="3">
    <location>
        <begin position="1"/>
        <end position="27"/>
    </location>
</feature>
<comment type="caution">
    <text evidence="6">The sequence shown here is derived from an EMBL/GenBank/DDBJ whole genome shotgun (WGS) entry which is preliminary data.</text>
</comment>
<dbReference type="PANTHER" id="PTHR13833:SF71">
    <property type="entry name" value="NHL DOMAIN-CONTAINING PROTEIN"/>
    <property type="match status" value="1"/>
</dbReference>
<dbReference type="SUPFAM" id="SSF63829">
    <property type="entry name" value="Calcium-dependent phosphotriesterase"/>
    <property type="match status" value="1"/>
</dbReference>
<dbReference type="SUPFAM" id="SSF55383">
    <property type="entry name" value="Copper amine oxidase, domain N"/>
    <property type="match status" value="1"/>
</dbReference>
<feature type="domain" description="Teneurin NHL" evidence="5">
    <location>
        <begin position="211"/>
        <end position="303"/>
    </location>
</feature>
<evidence type="ECO:0000259" key="5">
    <source>
        <dbReference type="Pfam" id="PF25021"/>
    </source>
</evidence>
<dbReference type="RefSeq" id="WP_183564357.1">
    <property type="nucleotide sequence ID" value="NZ_CBCSLB010000033.1"/>
</dbReference>
<reference evidence="6 7" key="1">
    <citation type="submission" date="2020-08" db="EMBL/GenBank/DDBJ databases">
        <title>Genomic Encyclopedia of Type Strains, Phase III (KMG-III): the genomes of soil and plant-associated and newly described type strains.</title>
        <authorList>
            <person name="Whitman W."/>
        </authorList>
    </citation>
    <scope>NUCLEOTIDE SEQUENCE [LARGE SCALE GENOMIC DNA]</scope>
    <source>
        <strain evidence="6 7">CECT 8234</strain>
    </source>
</reference>
<keyword evidence="3" id="KW-0732">Signal</keyword>
<dbReference type="InterPro" id="IPR036582">
    <property type="entry name" value="Mao_N_sf"/>
</dbReference>
<organism evidence="6 7">
    <name type="scientific">Paenibacillus endophyticus</name>
    <dbReference type="NCBI Taxonomy" id="1294268"/>
    <lineage>
        <taxon>Bacteria</taxon>
        <taxon>Bacillati</taxon>
        <taxon>Bacillota</taxon>
        <taxon>Bacilli</taxon>
        <taxon>Bacillales</taxon>
        <taxon>Paenibacillaceae</taxon>
        <taxon>Paenibacillus</taxon>
    </lineage>
</organism>
<feature type="chain" id="PRO_5031205291" evidence="3">
    <location>
        <begin position="28"/>
        <end position="488"/>
    </location>
</feature>
<name>A0A7W5C8R6_9BACL</name>
<dbReference type="InterPro" id="IPR056822">
    <property type="entry name" value="TEN_NHL"/>
</dbReference>